<evidence type="ECO:0000256" key="3">
    <source>
        <dbReference type="ARBA" id="ARBA00022603"/>
    </source>
</evidence>
<evidence type="ECO:0000256" key="2">
    <source>
        <dbReference type="ARBA" id="ARBA00005189"/>
    </source>
</evidence>
<proteinExistence type="predicted"/>
<comment type="catalytic activity">
    <reaction evidence="6">
        <text>N,N-dimethylethanolamine phosphate + S-adenosyl-L-methionine = phosphocholine + S-adenosyl-L-homocysteine + H(+)</text>
        <dbReference type="Rhea" id="RHEA:25325"/>
        <dbReference type="ChEBI" id="CHEBI:15378"/>
        <dbReference type="ChEBI" id="CHEBI:57856"/>
        <dbReference type="ChEBI" id="CHEBI:58641"/>
        <dbReference type="ChEBI" id="CHEBI:59789"/>
        <dbReference type="ChEBI" id="CHEBI:295975"/>
        <dbReference type="EC" id="2.1.1.103"/>
    </reaction>
    <physiologicalReaction direction="left-to-right" evidence="6">
        <dbReference type="Rhea" id="RHEA:25326"/>
    </physiologicalReaction>
</comment>
<evidence type="ECO:0000313" key="10">
    <source>
        <dbReference type="EMBL" id="EAU38847.1"/>
    </source>
</evidence>
<dbReference type="InterPro" id="IPR041698">
    <property type="entry name" value="Methyltransf_25"/>
</dbReference>
<evidence type="ECO:0000256" key="1">
    <source>
        <dbReference type="ARBA" id="ARBA00004969"/>
    </source>
</evidence>
<evidence type="ECO:0000256" key="4">
    <source>
        <dbReference type="ARBA" id="ARBA00022679"/>
    </source>
</evidence>
<dbReference type="OMA" id="CARGIEH"/>
<comment type="pathway">
    <text evidence="2">Lipid metabolism.</text>
</comment>
<evidence type="ECO:0000313" key="11">
    <source>
        <dbReference type="Proteomes" id="UP000007963"/>
    </source>
</evidence>
<comment type="catalytic activity">
    <reaction evidence="7">
        <text>phosphoethanolamine + S-adenosyl-L-methionine = N-methylethanolamine phosphate + S-adenosyl-L-homocysteine + H(+)</text>
        <dbReference type="Rhea" id="RHEA:20365"/>
        <dbReference type="ChEBI" id="CHEBI:15378"/>
        <dbReference type="ChEBI" id="CHEBI:57781"/>
        <dbReference type="ChEBI" id="CHEBI:57856"/>
        <dbReference type="ChEBI" id="CHEBI:58190"/>
        <dbReference type="ChEBI" id="CHEBI:59789"/>
        <dbReference type="EC" id="2.1.1.103"/>
    </reaction>
    <physiologicalReaction direction="left-to-right" evidence="7">
        <dbReference type="Rhea" id="RHEA:20366"/>
    </physiologicalReaction>
</comment>
<evidence type="ECO:0000256" key="6">
    <source>
        <dbReference type="ARBA" id="ARBA00047619"/>
    </source>
</evidence>
<dbReference type="GO" id="GO:0000234">
    <property type="term" value="F:phosphoethanolamine N-methyltransferase activity"/>
    <property type="evidence" value="ECO:0007669"/>
    <property type="project" value="UniProtKB-EC"/>
</dbReference>
<dbReference type="Pfam" id="PF13649">
    <property type="entry name" value="Methyltransf_25"/>
    <property type="match status" value="1"/>
</dbReference>
<sequence>MSEFPSHRLGQMSTNPKSLDAEFYSCLGIEYEAAFGFNHALLDFIEQSLTYLPRKATVLDAGCGTGQPVASKLASSGHRVIGIDVSSVMVELSKEAVQSGEFHIADMREYTVPDGTQLDAVFNILSLSNLTREEIEQLMLRWKACLPVGGMLFIATLAAEDCQPEMRGKGYDPDGRCARDMRFSFMGEYVTSTLFTRPGWKGLLEASGFAVVESHTRTFVPSPEAECEEEPQYFIVARKI</sequence>
<keyword evidence="3" id="KW-0489">Methyltransferase</keyword>
<dbReference type="PANTHER" id="PTHR44307:SF2">
    <property type="entry name" value="PHOSPHOETHANOLAMINE METHYLTRANSFERASE ISOFORM X1"/>
    <property type="match status" value="1"/>
</dbReference>
<dbReference type="Gene3D" id="3.40.50.150">
    <property type="entry name" value="Vaccinia Virus protein VP39"/>
    <property type="match status" value="1"/>
</dbReference>
<dbReference type="CDD" id="cd02440">
    <property type="entry name" value="AdoMet_MTases"/>
    <property type="match status" value="1"/>
</dbReference>
<dbReference type="SUPFAM" id="SSF53335">
    <property type="entry name" value="S-adenosyl-L-methionine-dependent methyltransferases"/>
    <property type="match status" value="1"/>
</dbReference>
<dbReference type="GeneID" id="4354950"/>
<dbReference type="STRING" id="341663.Q0D1I3"/>
<dbReference type="EC" id="2.1.1.103" evidence="5"/>
<comment type="pathway">
    <text evidence="1">Phospholipid metabolism; phosphatidylcholine biosynthesis.</text>
</comment>
<dbReference type="GO" id="GO:0032259">
    <property type="term" value="P:methylation"/>
    <property type="evidence" value="ECO:0007669"/>
    <property type="project" value="UniProtKB-KW"/>
</dbReference>
<dbReference type="RefSeq" id="XP_001210287.1">
    <property type="nucleotide sequence ID" value="XM_001210287.1"/>
</dbReference>
<dbReference type="InterPro" id="IPR029063">
    <property type="entry name" value="SAM-dependent_MTases_sf"/>
</dbReference>
<dbReference type="VEuPathDB" id="FungiDB:ATEG_00201"/>
<dbReference type="Proteomes" id="UP000007963">
    <property type="component" value="Unassembled WGS sequence"/>
</dbReference>
<reference evidence="11" key="1">
    <citation type="submission" date="2005-09" db="EMBL/GenBank/DDBJ databases">
        <title>Annotation of the Aspergillus terreus NIH2624 genome.</title>
        <authorList>
            <person name="Birren B.W."/>
            <person name="Lander E.S."/>
            <person name="Galagan J.E."/>
            <person name="Nusbaum C."/>
            <person name="Devon K."/>
            <person name="Henn M."/>
            <person name="Ma L.-J."/>
            <person name="Jaffe D.B."/>
            <person name="Butler J."/>
            <person name="Alvarez P."/>
            <person name="Gnerre S."/>
            <person name="Grabherr M."/>
            <person name="Kleber M."/>
            <person name="Mauceli E.W."/>
            <person name="Brockman W."/>
            <person name="Rounsley S."/>
            <person name="Young S.K."/>
            <person name="LaButti K."/>
            <person name="Pushparaj V."/>
            <person name="DeCaprio D."/>
            <person name="Crawford M."/>
            <person name="Koehrsen M."/>
            <person name="Engels R."/>
            <person name="Montgomery P."/>
            <person name="Pearson M."/>
            <person name="Howarth C."/>
            <person name="Larson L."/>
            <person name="Luoma S."/>
            <person name="White J."/>
            <person name="Alvarado L."/>
            <person name="Kodira C.D."/>
            <person name="Zeng Q."/>
            <person name="Oleary S."/>
            <person name="Yandava C."/>
            <person name="Denning D.W."/>
            <person name="Nierman W.C."/>
            <person name="Milne T."/>
            <person name="Madden K."/>
        </authorList>
    </citation>
    <scope>NUCLEOTIDE SEQUENCE [LARGE SCALE GENOMIC DNA]</scope>
    <source>
        <strain evidence="11">NIH 2624 / FGSC A1156</strain>
    </source>
</reference>
<organism evidence="10 11">
    <name type="scientific">Aspergillus terreus (strain NIH 2624 / FGSC A1156)</name>
    <dbReference type="NCBI Taxonomy" id="341663"/>
    <lineage>
        <taxon>Eukaryota</taxon>
        <taxon>Fungi</taxon>
        <taxon>Dikarya</taxon>
        <taxon>Ascomycota</taxon>
        <taxon>Pezizomycotina</taxon>
        <taxon>Eurotiomycetes</taxon>
        <taxon>Eurotiomycetidae</taxon>
        <taxon>Eurotiales</taxon>
        <taxon>Aspergillaceae</taxon>
        <taxon>Aspergillus</taxon>
        <taxon>Aspergillus subgen. Circumdati</taxon>
    </lineage>
</organism>
<dbReference type="HOGENOM" id="CLU_060397_0_0_1"/>
<dbReference type="eggNOG" id="ENOG502SPZZ">
    <property type="taxonomic scope" value="Eukaryota"/>
</dbReference>
<feature type="domain" description="Methyltransferase" evidence="9">
    <location>
        <begin position="58"/>
        <end position="150"/>
    </location>
</feature>
<dbReference type="OrthoDB" id="540004at2759"/>
<evidence type="ECO:0000259" key="9">
    <source>
        <dbReference type="Pfam" id="PF13649"/>
    </source>
</evidence>
<evidence type="ECO:0000256" key="8">
    <source>
        <dbReference type="ARBA" id="ARBA00047841"/>
    </source>
</evidence>
<evidence type="ECO:0000256" key="5">
    <source>
        <dbReference type="ARBA" id="ARBA00035674"/>
    </source>
</evidence>
<accession>Q0D1I3</accession>
<dbReference type="AlphaFoldDB" id="Q0D1I3"/>
<keyword evidence="4" id="KW-0808">Transferase</keyword>
<gene>
    <name evidence="10" type="ORF">ATEG_00201</name>
</gene>
<comment type="catalytic activity">
    <reaction evidence="8">
        <text>N-methylethanolamine phosphate + S-adenosyl-L-methionine = N,N-dimethylethanolamine phosphate + S-adenosyl-L-homocysteine + H(+)</text>
        <dbReference type="Rhea" id="RHEA:25321"/>
        <dbReference type="ChEBI" id="CHEBI:15378"/>
        <dbReference type="ChEBI" id="CHEBI:57781"/>
        <dbReference type="ChEBI" id="CHEBI:57856"/>
        <dbReference type="ChEBI" id="CHEBI:58641"/>
        <dbReference type="ChEBI" id="CHEBI:59789"/>
        <dbReference type="EC" id="2.1.1.103"/>
    </reaction>
    <physiologicalReaction direction="left-to-right" evidence="8">
        <dbReference type="Rhea" id="RHEA:25322"/>
    </physiologicalReaction>
</comment>
<name>Q0D1I3_ASPTN</name>
<protein>
    <recommendedName>
        <fullName evidence="5">phosphoethanolamine N-methyltransferase</fullName>
        <ecNumber evidence="5">2.1.1.103</ecNumber>
    </recommendedName>
</protein>
<dbReference type="EMBL" id="CH476594">
    <property type="protein sequence ID" value="EAU38847.1"/>
    <property type="molecule type" value="Genomic_DNA"/>
</dbReference>
<dbReference type="PANTHER" id="PTHR44307">
    <property type="entry name" value="PHOSPHOETHANOLAMINE METHYLTRANSFERASE"/>
    <property type="match status" value="1"/>
</dbReference>
<evidence type="ECO:0000256" key="7">
    <source>
        <dbReference type="ARBA" id="ARBA00047622"/>
    </source>
</evidence>